<sequence>MAVSRRRFLTAVGAAGGYGALYTTMMGLGLLAAPRAYAGPPNLPAGAGKGSKVVVLGGGIAGLVAAYELRKGGYDVVVLEARERPGGRVWSIRGGDRIVQNGRPDQVCDWAPGRHAYFNAGPARIPQWHHAVLGYCQELGVPLEVMVNANRGAKLDFGGKVVSERQAVDDTRGAFTELLSKAVSKRALDQELTGVDKEMLLGYLSAYGDLGKDGAYTGSTRAGFSSPPGGYDAPPKAGAPLRMADMMNARFWGASLVFEEIIDMQATMLQPIGGMDRIPYALFEKVKASVVLGAQVKAIKRTTKGVRIVYADAFGEKAVEADHCVCTLPLPVLAKIPSDFSPRVKQAIAAAEYHHGTKVAWETRRFWEQDDFQYGGLGWTDESSELVWYPSGGFGEKTGVLVGAYSIGFSGPDAPPKYAALSFDERFAVSRRVIDKFHPGKGAELAKPVTVSWMQTPFNEGVAVGWRDEQRATDYAVLCKPDGPFHFAGEHMSYINAWQEGAALSAQETVRRIHAKTVAT</sequence>
<keyword evidence="9" id="KW-1185">Reference proteome</keyword>
<evidence type="ECO:0000256" key="2">
    <source>
        <dbReference type="ARBA" id="ARBA00005833"/>
    </source>
</evidence>
<comment type="caution">
    <text evidence="8">The sequence shown here is derived from an EMBL/GenBank/DDBJ whole genome shotgun (WGS) entry which is preliminary data.</text>
</comment>
<dbReference type="SUPFAM" id="SSF54373">
    <property type="entry name" value="FAD-linked reductases, C-terminal domain"/>
    <property type="match status" value="1"/>
</dbReference>
<comment type="pathway">
    <text evidence="1">Plant hormone metabolism; auxin biosynthesis.</text>
</comment>
<dbReference type="PANTHER" id="PTHR10742">
    <property type="entry name" value="FLAVIN MONOAMINE OXIDASE"/>
    <property type="match status" value="1"/>
</dbReference>
<dbReference type="Gene3D" id="1.20.1440.240">
    <property type="match status" value="1"/>
</dbReference>
<protein>
    <recommendedName>
        <fullName evidence="4">Tryptophan 2-monooxygenase</fullName>
        <ecNumber evidence="3">1.13.12.3</ecNumber>
    </recommendedName>
</protein>
<reference evidence="8 9" key="1">
    <citation type="submission" date="2020-11" db="EMBL/GenBank/DDBJ databases">
        <title>genome sequence of strain KACC 18849.</title>
        <authorList>
            <person name="Gao J."/>
            <person name="Zhang X."/>
        </authorList>
    </citation>
    <scope>NUCLEOTIDE SEQUENCE [LARGE SCALE GENOMIC DNA]</scope>
    <source>
        <strain evidence="8 9">KACC 18849</strain>
    </source>
</reference>
<dbReference type="Gene3D" id="3.50.50.60">
    <property type="entry name" value="FAD/NAD(P)-binding domain"/>
    <property type="match status" value="1"/>
</dbReference>
<evidence type="ECO:0000256" key="6">
    <source>
        <dbReference type="ARBA" id="ARBA00047321"/>
    </source>
</evidence>
<evidence type="ECO:0000256" key="3">
    <source>
        <dbReference type="ARBA" id="ARBA00012535"/>
    </source>
</evidence>
<dbReference type="EC" id="1.13.12.3" evidence="3"/>
<feature type="domain" description="Amine oxidase" evidence="7">
    <location>
        <begin position="60"/>
        <end position="513"/>
    </location>
</feature>
<comment type="similarity">
    <text evidence="2">Belongs to the tryptophan 2-monooxygenase family.</text>
</comment>
<evidence type="ECO:0000313" key="9">
    <source>
        <dbReference type="Proteomes" id="UP000639859"/>
    </source>
</evidence>
<evidence type="ECO:0000259" key="7">
    <source>
        <dbReference type="Pfam" id="PF01593"/>
    </source>
</evidence>
<evidence type="ECO:0000256" key="5">
    <source>
        <dbReference type="ARBA" id="ARBA00023070"/>
    </source>
</evidence>
<evidence type="ECO:0000313" key="8">
    <source>
        <dbReference type="EMBL" id="MBI1683749.1"/>
    </source>
</evidence>
<dbReference type="PROSITE" id="PS51318">
    <property type="entry name" value="TAT"/>
    <property type="match status" value="1"/>
</dbReference>
<organism evidence="8 9">
    <name type="scientific">Caulobacter hibisci</name>
    <dbReference type="NCBI Taxonomy" id="2035993"/>
    <lineage>
        <taxon>Bacteria</taxon>
        <taxon>Pseudomonadati</taxon>
        <taxon>Pseudomonadota</taxon>
        <taxon>Alphaproteobacteria</taxon>
        <taxon>Caulobacterales</taxon>
        <taxon>Caulobacteraceae</taxon>
        <taxon>Caulobacter</taxon>
    </lineage>
</organism>
<proteinExistence type="inferred from homology"/>
<evidence type="ECO:0000256" key="1">
    <source>
        <dbReference type="ARBA" id="ARBA00004814"/>
    </source>
</evidence>
<evidence type="ECO:0000256" key="4">
    <source>
        <dbReference type="ARBA" id="ARBA00017871"/>
    </source>
</evidence>
<dbReference type="PANTHER" id="PTHR10742:SF410">
    <property type="entry name" value="LYSINE-SPECIFIC HISTONE DEMETHYLASE 2"/>
    <property type="match status" value="1"/>
</dbReference>
<dbReference type="Pfam" id="PF01593">
    <property type="entry name" value="Amino_oxidase"/>
    <property type="match status" value="1"/>
</dbReference>
<name>A0ABS0SVX1_9CAUL</name>
<dbReference type="InterPro" id="IPR002937">
    <property type="entry name" value="Amino_oxidase"/>
</dbReference>
<dbReference type="InterPro" id="IPR006311">
    <property type="entry name" value="TAT_signal"/>
</dbReference>
<dbReference type="InterPro" id="IPR050281">
    <property type="entry name" value="Flavin_monoamine_oxidase"/>
</dbReference>
<keyword evidence="5" id="KW-0073">Auxin biosynthesis</keyword>
<comment type="catalytic activity">
    <reaction evidence="6">
        <text>L-tryptophan + O2 = indole-3-acetamide + CO2 + H2O</text>
        <dbReference type="Rhea" id="RHEA:16165"/>
        <dbReference type="ChEBI" id="CHEBI:15377"/>
        <dbReference type="ChEBI" id="CHEBI:15379"/>
        <dbReference type="ChEBI" id="CHEBI:16031"/>
        <dbReference type="ChEBI" id="CHEBI:16526"/>
        <dbReference type="ChEBI" id="CHEBI:57912"/>
        <dbReference type="EC" id="1.13.12.3"/>
    </reaction>
</comment>
<dbReference type="EMBL" id="JADWOX010000004">
    <property type="protein sequence ID" value="MBI1683749.1"/>
    <property type="molecule type" value="Genomic_DNA"/>
</dbReference>
<accession>A0ABS0SVX1</accession>
<dbReference type="RefSeq" id="WP_198575675.1">
    <property type="nucleotide sequence ID" value="NZ_JADWOX010000004.1"/>
</dbReference>
<dbReference type="InterPro" id="IPR036188">
    <property type="entry name" value="FAD/NAD-bd_sf"/>
</dbReference>
<gene>
    <name evidence="8" type="ORF">I4Q42_08720</name>
</gene>
<dbReference type="SUPFAM" id="SSF51905">
    <property type="entry name" value="FAD/NAD(P)-binding domain"/>
    <property type="match status" value="1"/>
</dbReference>
<dbReference type="Gene3D" id="3.90.660.10">
    <property type="match status" value="1"/>
</dbReference>
<dbReference type="Proteomes" id="UP000639859">
    <property type="component" value="Unassembled WGS sequence"/>
</dbReference>